<proteinExistence type="predicted"/>
<comment type="caution">
    <text evidence="1">The sequence shown here is derived from an EMBL/GenBank/DDBJ whole genome shotgun (WGS) entry which is preliminary data.</text>
</comment>
<dbReference type="EMBL" id="JBHSOA010000003">
    <property type="protein sequence ID" value="MFC5850459.1"/>
    <property type="molecule type" value="Genomic_DNA"/>
</dbReference>
<protein>
    <submittedName>
        <fullName evidence="1">Uncharacterized protein</fullName>
    </submittedName>
</protein>
<reference evidence="2" key="1">
    <citation type="journal article" date="2019" name="Int. J. Syst. Evol. Microbiol.">
        <title>The Global Catalogue of Microorganisms (GCM) 10K type strain sequencing project: providing services to taxonomists for standard genome sequencing and annotation.</title>
        <authorList>
            <consortium name="The Broad Institute Genomics Platform"/>
            <consortium name="The Broad Institute Genome Sequencing Center for Infectious Disease"/>
            <person name="Wu L."/>
            <person name="Ma J."/>
        </authorList>
    </citation>
    <scope>NUCLEOTIDE SEQUENCE [LARGE SCALE GENOMIC DNA]</scope>
    <source>
        <strain evidence="2">JCM 10411</strain>
    </source>
</reference>
<organism evidence="1 2">
    <name type="scientific">Streptomyces chlorus</name>
    <dbReference type="NCBI Taxonomy" id="887452"/>
    <lineage>
        <taxon>Bacteria</taxon>
        <taxon>Bacillati</taxon>
        <taxon>Actinomycetota</taxon>
        <taxon>Actinomycetes</taxon>
        <taxon>Kitasatosporales</taxon>
        <taxon>Streptomycetaceae</taxon>
        <taxon>Streptomyces</taxon>
    </lineage>
</organism>
<dbReference type="Gene3D" id="3.10.129.10">
    <property type="entry name" value="Hotdog Thioesterase"/>
    <property type="match status" value="1"/>
</dbReference>
<keyword evidence="2" id="KW-1185">Reference proteome</keyword>
<dbReference type="Proteomes" id="UP001596180">
    <property type="component" value="Unassembled WGS sequence"/>
</dbReference>
<evidence type="ECO:0000313" key="2">
    <source>
        <dbReference type="Proteomes" id="UP001596180"/>
    </source>
</evidence>
<evidence type="ECO:0000313" key="1">
    <source>
        <dbReference type="EMBL" id="MFC5850459.1"/>
    </source>
</evidence>
<sequence>MTPGGRLVGLEPNCTHHRAAREGLVAGGPRTALHPGSRIGAHQLTIRDDHARLIRSARLTCLLREGAGADR</sequence>
<name>A0ABW1DPZ2_9ACTN</name>
<accession>A0ABW1DPZ2</accession>
<dbReference type="RefSeq" id="WP_381356789.1">
    <property type="nucleotide sequence ID" value="NZ_JBHSOA010000003.1"/>
</dbReference>
<gene>
    <name evidence="1" type="ORF">ACFPZI_00995</name>
</gene>